<proteinExistence type="predicted"/>
<dbReference type="OrthoDB" id="7615531at2759"/>
<evidence type="ECO:0000313" key="2">
    <source>
        <dbReference type="EMBL" id="KOX77311.1"/>
    </source>
</evidence>
<sequence length="109" mass="12652">MRNWSMPFLISICIIVFVVHDAVPDKWRNVSPDQKPQIELRLYKSHTYKGKNWTISVEYIISPNNNVKSDRKIPNFLSGVIEHSLINPRPYKCPSGQKKNSAKQCKVKI</sequence>
<name>A0A0N0BI75_9HYME</name>
<reference evidence="2 3" key="1">
    <citation type="submission" date="2015-07" db="EMBL/GenBank/DDBJ databases">
        <title>The genome of Melipona quadrifasciata.</title>
        <authorList>
            <person name="Pan H."/>
            <person name="Kapheim K."/>
        </authorList>
    </citation>
    <scope>NUCLEOTIDE SEQUENCE [LARGE SCALE GENOMIC DNA]</scope>
    <source>
        <strain evidence="2">0111107301</strain>
        <tissue evidence="2">Whole body</tissue>
    </source>
</reference>
<keyword evidence="3" id="KW-1185">Reference proteome</keyword>
<gene>
    <name evidence="2" type="ORF">WN51_10917</name>
</gene>
<dbReference type="EMBL" id="KQ435733">
    <property type="protein sequence ID" value="KOX77311.1"/>
    <property type="molecule type" value="Genomic_DNA"/>
</dbReference>
<dbReference type="AlphaFoldDB" id="A0A0N0BI75"/>
<feature type="signal peptide" evidence="1">
    <location>
        <begin position="1"/>
        <end position="24"/>
    </location>
</feature>
<organism evidence="2 3">
    <name type="scientific">Melipona quadrifasciata</name>
    <dbReference type="NCBI Taxonomy" id="166423"/>
    <lineage>
        <taxon>Eukaryota</taxon>
        <taxon>Metazoa</taxon>
        <taxon>Ecdysozoa</taxon>
        <taxon>Arthropoda</taxon>
        <taxon>Hexapoda</taxon>
        <taxon>Insecta</taxon>
        <taxon>Pterygota</taxon>
        <taxon>Neoptera</taxon>
        <taxon>Endopterygota</taxon>
        <taxon>Hymenoptera</taxon>
        <taxon>Apocrita</taxon>
        <taxon>Aculeata</taxon>
        <taxon>Apoidea</taxon>
        <taxon>Anthophila</taxon>
        <taxon>Apidae</taxon>
        <taxon>Melipona</taxon>
    </lineage>
</organism>
<evidence type="ECO:0000313" key="3">
    <source>
        <dbReference type="Proteomes" id="UP000053105"/>
    </source>
</evidence>
<keyword evidence="1" id="KW-0732">Signal</keyword>
<accession>A0A0N0BI75</accession>
<evidence type="ECO:0000256" key="1">
    <source>
        <dbReference type="SAM" id="SignalP"/>
    </source>
</evidence>
<protein>
    <submittedName>
        <fullName evidence="2">Uncharacterized protein</fullName>
    </submittedName>
</protein>
<feature type="chain" id="PRO_5005844958" evidence="1">
    <location>
        <begin position="25"/>
        <end position="109"/>
    </location>
</feature>
<dbReference type="Proteomes" id="UP000053105">
    <property type="component" value="Unassembled WGS sequence"/>
</dbReference>